<dbReference type="Pfam" id="PF13977">
    <property type="entry name" value="TetR_C_6"/>
    <property type="match status" value="1"/>
</dbReference>
<keyword evidence="8" id="KW-1185">Reference proteome</keyword>
<dbReference type="InterPro" id="IPR001647">
    <property type="entry name" value="HTH_TetR"/>
</dbReference>
<dbReference type="PANTHER" id="PTHR30055">
    <property type="entry name" value="HTH-TYPE TRANSCRIPTIONAL REGULATOR RUTR"/>
    <property type="match status" value="1"/>
</dbReference>
<reference evidence="7 8" key="1">
    <citation type="submission" date="2021-02" db="EMBL/GenBank/DDBJ databases">
        <title>Brevundimonas sp. CS1 genome sequence.</title>
        <authorList>
            <person name="Lee K."/>
            <person name="Choi Y.-J."/>
            <person name="Son H.-R."/>
        </authorList>
    </citation>
    <scope>NUCLEOTIDE SEQUENCE [LARGE SCALE GENOMIC DNA]</scope>
    <source>
        <strain evidence="7 8">CS1</strain>
    </source>
</reference>
<evidence type="ECO:0000313" key="7">
    <source>
        <dbReference type="EMBL" id="QSF54817.1"/>
    </source>
</evidence>
<dbReference type="InterPro" id="IPR009057">
    <property type="entry name" value="Homeodomain-like_sf"/>
</dbReference>
<organism evidence="7 8">
    <name type="scientific">Brevundimonas fontaquae</name>
    <dbReference type="NCBI Taxonomy" id="2813778"/>
    <lineage>
        <taxon>Bacteria</taxon>
        <taxon>Pseudomonadati</taxon>
        <taxon>Pseudomonadota</taxon>
        <taxon>Alphaproteobacteria</taxon>
        <taxon>Caulobacterales</taxon>
        <taxon>Caulobacteraceae</taxon>
        <taxon>Brevundimonas</taxon>
    </lineage>
</organism>
<accession>A0ABX7LR78</accession>
<dbReference type="Gene3D" id="1.10.357.10">
    <property type="entry name" value="Tetracycline Repressor, domain 2"/>
    <property type="match status" value="1"/>
</dbReference>
<name>A0ABX7LR78_9CAUL</name>
<sequence>MPKIVDHIERRAVIADGLVRVAGCRGLHAVTMRSVAAEAGVSLRLVQYYFETKAQLMHAALQRLEEQSNARWSARLAESKSPQSVRSILDALLTEALPMDERRKTFHLVWTSYAVLAMTEPELAEQPFVEGPNRLELQLANLLKQGQANGELPHELDNAFEAARLLAINHGLGTSVLVGQRTAESALSLMQRHLDQMFG</sequence>
<dbReference type="InterPro" id="IPR050109">
    <property type="entry name" value="HTH-type_TetR-like_transc_reg"/>
</dbReference>
<keyword evidence="2" id="KW-0805">Transcription regulation</keyword>
<evidence type="ECO:0000259" key="6">
    <source>
        <dbReference type="PROSITE" id="PS50977"/>
    </source>
</evidence>
<dbReference type="PANTHER" id="PTHR30055:SF226">
    <property type="entry name" value="HTH-TYPE TRANSCRIPTIONAL REGULATOR PKSA"/>
    <property type="match status" value="1"/>
</dbReference>
<evidence type="ECO:0000313" key="8">
    <source>
        <dbReference type="Proteomes" id="UP000662957"/>
    </source>
</evidence>
<dbReference type="InterPro" id="IPR039538">
    <property type="entry name" value="BetI_C"/>
</dbReference>
<evidence type="ECO:0000256" key="2">
    <source>
        <dbReference type="ARBA" id="ARBA00023015"/>
    </source>
</evidence>
<dbReference type="Proteomes" id="UP000662957">
    <property type="component" value="Chromosome"/>
</dbReference>
<dbReference type="PROSITE" id="PS50977">
    <property type="entry name" value="HTH_TETR_2"/>
    <property type="match status" value="1"/>
</dbReference>
<keyword evidence="3 5" id="KW-0238">DNA-binding</keyword>
<dbReference type="SUPFAM" id="SSF48498">
    <property type="entry name" value="Tetracyclin repressor-like, C-terminal domain"/>
    <property type="match status" value="1"/>
</dbReference>
<dbReference type="SUPFAM" id="SSF46689">
    <property type="entry name" value="Homeodomain-like"/>
    <property type="match status" value="1"/>
</dbReference>
<protein>
    <submittedName>
        <fullName evidence="7">TetR family transcriptional regulator C-terminal domain-containing protein</fullName>
    </submittedName>
</protein>
<proteinExistence type="predicted"/>
<evidence type="ECO:0000256" key="5">
    <source>
        <dbReference type="PROSITE-ProRule" id="PRU00335"/>
    </source>
</evidence>
<evidence type="ECO:0000256" key="4">
    <source>
        <dbReference type="ARBA" id="ARBA00023163"/>
    </source>
</evidence>
<keyword evidence="1" id="KW-0678">Repressor</keyword>
<dbReference type="EMBL" id="CP070968">
    <property type="protein sequence ID" value="QSF54817.1"/>
    <property type="molecule type" value="Genomic_DNA"/>
</dbReference>
<dbReference type="RefSeq" id="WP_205682250.1">
    <property type="nucleotide sequence ID" value="NZ_CP070968.1"/>
</dbReference>
<evidence type="ECO:0000256" key="1">
    <source>
        <dbReference type="ARBA" id="ARBA00022491"/>
    </source>
</evidence>
<dbReference type="InterPro" id="IPR036271">
    <property type="entry name" value="Tet_transcr_reg_TetR-rel_C_sf"/>
</dbReference>
<feature type="DNA-binding region" description="H-T-H motif" evidence="5">
    <location>
        <begin position="31"/>
        <end position="50"/>
    </location>
</feature>
<feature type="domain" description="HTH tetR-type" evidence="6">
    <location>
        <begin position="8"/>
        <end position="68"/>
    </location>
</feature>
<gene>
    <name evidence="7" type="ORF">JX001_03080</name>
</gene>
<keyword evidence="4" id="KW-0804">Transcription</keyword>
<dbReference type="Pfam" id="PF00440">
    <property type="entry name" value="TetR_N"/>
    <property type="match status" value="1"/>
</dbReference>
<evidence type="ECO:0000256" key="3">
    <source>
        <dbReference type="ARBA" id="ARBA00023125"/>
    </source>
</evidence>